<dbReference type="PhylomeDB" id="A0A0G4H4Q7"/>
<dbReference type="AlphaFoldDB" id="A0A0G4H4Q7"/>
<dbReference type="VEuPathDB" id="CryptoDB:Vbra_1863"/>
<dbReference type="InterPro" id="IPR046357">
    <property type="entry name" value="PPIase_dom_sf"/>
</dbReference>
<accession>A0A0G4H4Q7</accession>
<organism evidence="1 2">
    <name type="scientific">Vitrella brassicaformis (strain CCMP3155)</name>
    <dbReference type="NCBI Taxonomy" id="1169540"/>
    <lineage>
        <taxon>Eukaryota</taxon>
        <taxon>Sar</taxon>
        <taxon>Alveolata</taxon>
        <taxon>Colpodellida</taxon>
        <taxon>Vitrellaceae</taxon>
        <taxon>Vitrella</taxon>
    </lineage>
</organism>
<dbReference type="Proteomes" id="UP000041254">
    <property type="component" value="Unassembled WGS sequence"/>
</dbReference>
<proteinExistence type="predicted"/>
<keyword evidence="2" id="KW-1185">Reference proteome</keyword>
<dbReference type="Gene3D" id="3.10.50.40">
    <property type="match status" value="1"/>
</dbReference>
<evidence type="ECO:0000313" key="1">
    <source>
        <dbReference type="EMBL" id="CEM38766.1"/>
    </source>
</evidence>
<evidence type="ECO:0000313" key="2">
    <source>
        <dbReference type="Proteomes" id="UP000041254"/>
    </source>
</evidence>
<dbReference type="EMBL" id="CDMY01001000">
    <property type="protein sequence ID" value="CEM38766.1"/>
    <property type="molecule type" value="Genomic_DNA"/>
</dbReference>
<dbReference type="GO" id="GO:0003755">
    <property type="term" value="F:peptidyl-prolyl cis-trans isomerase activity"/>
    <property type="evidence" value="ECO:0007669"/>
    <property type="project" value="InterPro"/>
</dbReference>
<gene>
    <name evidence="1" type="ORF">Vbra_1863</name>
</gene>
<name>A0A0G4H4Q7_VITBC</name>
<reference evidence="1 2" key="1">
    <citation type="submission" date="2014-11" db="EMBL/GenBank/DDBJ databases">
        <authorList>
            <person name="Zhu J."/>
            <person name="Qi W."/>
            <person name="Song R."/>
        </authorList>
    </citation>
    <scope>NUCLEOTIDE SEQUENCE [LARGE SCALE GENOMIC DNA]</scope>
</reference>
<dbReference type="SUPFAM" id="SSF54534">
    <property type="entry name" value="FKBP-like"/>
    <property type="match status" value="1"/>
</dbReference>
<sequence length="225" mass="24989">MLSSQRGSQEGSSSGPSVHWYETAPSVMSDVVDVGLLEFSRNVLDDASRPGEYFYELNALVPDRPRERIYLPLEICRTSVNFYTKDRNGRRSLLPKGVLPHENVGVVSGGGATLRQRQEGSSSAANSNGNGLIRYPSGARHRVVQEGAGRVPTPEDPVKVDLISWFDAFDGREKWADIRGEVYRVSDLYECEREAVLSMREGEVRQIIAPGGYGPYIELRLISIE</sequence>
<protein>
    <submittedName>
        <fullName evidence="1">Uncharacterized protein</fullName>
    </submittedName>
</protein>
<dbReference type="InParanoid" id="A0A0G4H4Q7"/>